<evidence type="ECO:0000313" key="3">
    <source>
        <dbReference type="Proteomes" id="UP000672657"/>
    </source>
</evidence>
<sequence length="327" mass="34951">MKALQVHHYGGDDAIQLDEINRPDPMHGEVRVRVEASGISFVDMLIARGGYQIRLAPPFIPGSEFSGIVDAVGRGATTDLKVGDHVCGTGRGVWAQYLCLAANQLHPIPNNSDMVEAAALPVSFGTALYGLRERAHLIPGETLLVLGAAGGVGYAAVQMGKALGARVIALASTAEKRRTLQDAGADEVVDSGVDWKDLVKSLSGRRGVDVVFDPVGNSTTDTAFRTLGWGGRHLMVGFAGGEIPLLKANLTIVKGASLVGVDYRKFGERNPGHRIRLEREVLAMWRDGKLKPLVAQTVPLDHFDMALKQAQNRATVGRVVLTIGQPR</sequence>
<dbReference type="InterPro" id="IPR002364">
    <property type="entry name" value="Quin_OxRdtase/zeta-crystal_CS"/>
</dbReference>
<gene>
    <name evidence="2" type="primary">pikAII_1</name>
    <name evidence="2" type="ORF">LMG26411_04415</name>
</gene>
<dbReference type="InterPro" id="IPR011032">
    <property type="entry name" value="GroES-like_sf"/>
</dbReference>
<keyword evidence="2" id="KW-0012">Acyltransferase</keyword>
<dbReference type="GO" id="GO:0016746">
    <property type="term" value="F:acyltransferase activity"/>
    <property type="evidence" value="ECO:0007669"/>
    <property type="project" value="UniProtKB-KW"/>
</dbReference>
<reference evidence="2 3" key="1">
    <citation type="submission" date="2021-03" db="EMBL/GenBank/DDBJ databases">
        <authorList>
            <person name="Peeters C."/>
        </authorList>
    </citation>
    <scope>NUCLEOTIDE SEQUENCE [LARGE SCALE GENOMIC DNA]</scope>
    <source>
        <strain evidence="2 3">LMG 26411</strain>
    </source>
</reference>
<dbReference type="Pfam" id="PF00107">
    <property type="entry name" value="ADH_zinc_N"/>
    <property type="match status" value="1"/>
</dbReference>
<dbReference type="RefSeq" id="WP_211955388.1">
    <property type="nucleotide sequence ID" value="NZ_CAJPVI010000028.1"/>
</dbReference>
<dbReference type="CDD" id="cd08241">
    <property type="entry name" value="QOR1"/>
    <property type="match status" value="1"/>
</dbReference>
<evidence type="ECO:0000313" key="2">
    <source>
        <dbReference type="EMBL" id="CAG2153433.1"/>
    </source>
</evidence>
<dbReference type="PROSITE" id="PS01162">
    <property type="entry name" value="QOR_ZETA_CRYSTAL"/>
    <property type="match status" value="1"/>
</dbReference>
<accession>A0ABN7Q1S3</accession>
<dbReference type="EC" id="2.3.1.239" evidence="2"/>
<dbReference type="SUPFAM" id="SSF50129">
    <property type="entry name" value="GroES-like"/>
    <property type="match status" value="1"/>
</dbReference>
<dbReference type="InterPro" id="IPR036291">
    <property type="entry name" value="NAD(P)-bd_dom_sf"/>
</dbReference>
<evidence type="ECO:0000259" key="1">
    <source>
        <dbReference type="SMART" id="SM00829"/>
    </source>
</evidence>
<proteinExistence type="predicted"/>
<name>A0ABN7Q1S3_9BURK</name>
<dbReference type="PANTHER" id="PTHR43677:SF4">
    <property type="entry name" value="QUINONE OXIDOREDUCTASE-LIKE PROTEIN 2"/>
    <property type="match status" value="1"/>
</dbReference>
<dbReference type="InterPro" id="IPR051397">
    <property type="entry name" value="Zn-ADH-like_protein"/>
</dbReference>
<dbReference type="Pfam" id="PF08240">
    <property type="entry name" value="ADH_N"/>
    <property type="match status" value="1"/>
</dbReference>
<dbReference type="Gene3D" id="3.40.50.720">
    <property type="entry name" value="NAD(P)-binding Rossmann-like Domain"/>
    <property type="match status" value="1"/>
</dbReference>
<dbReference type="EMBL" id="CAJPVI010000028">
    <property type="protein sequence ID" value="CAG2153433.1"/>
    <property type="molecule type" value="Genomic_DNA"/>
</dbReference>
<comment type="caution">
    <text evidence="2">The sequence shown here is derived from an EMBL/GenBank/DDBJ whole genome shotgun (WGS) entry which is preliminary data.</text>
</comment>
<dbReference type="InterPro" id="IPR013149">
    <property type="entry name" value="ADH-like_C"/>
</dbReference>
<dbReference type="InterPro" id="IPR013154">
    <property type="entry name" value="ADH-like_N"/>
</dbReference>
<dbReference type="Proteomes" id="UP000672657">
    <property type="component" value="Unassembled WGS sequence"/>
</dbReference>
<dbReference type="SUPFAM" id="SSF51735">
    <property type="entry name" value="NAD(P)-binding Rossmann-fold domains"/>
    <property type="match status" value="1"/>
</dbReference>
<dbReference type="Gene3D" id="3.90.180.10">
    <property type="entry name" value="Medium-chain alcohol dehydrogenases, catalytic domain"/>
    <property type="match status" value="1"/>
</dbReference>
<dbReference type="InterPro" id="IPR020843">
    <property type="entry name" value="ER"/>
</dbReference>
<keyword evidence="2" id="KW-0808">Transferase</keyword>
<dbReference type="SMART" id="SM00829">
    <property type="entry name" value="PKS_ER"/>
    <property type="match status" value="1"/>
</dbReference>
<keyword evidence="3" id="KW-1185">Reference proteome</keyword>
<protein>
    <submittedName>
        <fullName evidence="2">Narbonolide/10-deoxymethynolide synthase PikA2, modules 3 and 4</fullName>
        <ecNumber evidence="2">2.3.1.239</ecNumber>
    </submittedName>
</protein>
<organism evidence="2 3">
    <name type="scientific">Cupriavidus numazuensis</name>
    <dbReference type="NCBI Taxonomy" id="221992"/>
    <lineage>
        <taxon>Bacteria</taxon>
        <taxon>Pseudomonadati</taxon>
        <taxon>Pseudomonadota</taxon>
        <taxon>Betaproteobacteria</taxon>
        <taxon>Burkholderiales</taxon>
        <taxon>Burkholderiaceae</taxon>
        <taxon>Cupriavidus</taxon>
    </lineage>
</organism>
<feature type="domain" description="Enoyl reductase (ER)" evidence="1">
    <location>
        <begin position="10"/>
        <end position="321"/>
    </location>
</feature>
<dbReference type="PANTHER" id="PTHR43677">
    <property type="entry name" value="SHORT-CHAIN DEHYDROGENASE/REDUCTASE"/>
    <property type="match status" value="1"/>
</dbReference>